<evidence type="ECO:0000259" key="4">
    <source>
        <dbReference type="PROSITE" id="PS50030"/>
    </source>
</evidence>
<dbReference type="Proteomes" id="UP001281447">
    <property type="component" value="Unassembled WGS sequence"/>
</dbReference>
<dbReference type="RefSeq" id="WP_390352096.1">
    <property type="nucleotide sequence ID" value="NZ_JBHUIZ010000002.1"/>
</dbReference>
<protein>
    <submittedName>
        <fullName evidence="6">GntR family transcriptional regulator</fullName>
    </submittedName>
</protein>
<dbReference type="InterPro" id="IPR036390">
    <property type="entry name" value="WH_DNA-bd_sf"/>
</dbReference>
<accession>A0ABU5C1F6</accession>
<gene>
    <name evidence="6" type="ORF">RWE15_00125</name>
</gene>
<dbReference type="SUPFAM" id="SSF46785">
    <property type="entry name" value="Winged helix' DNA-binding domain"/>
    <property type="match status" value="1"/>
</dbReference>
<dbReference type="EMBL" id="JAWDIP010000003">
    <property type="protein sequence ID" value="MDY0393125.1"/>
    <property type="molecule type" value="Genomic_DNA"/>
</dbReference>
<evidence type="ECO:0000256" key="2">
    <source>
        <dbReference type="ARBA" id="ARBA00023125"/>
    </source>
</evidence>
<keyword evidence="2" id="KW-0238">DNA-binding</keyword>
<comment type="caution">
    <text evidence="6">The sequence shown here is derived from an EMBL/GenBank/DDBJ whole genome shotgun (WGS) entry which is preliminary data.</text>
</comment>
<dbReference type="InterPro" id="IPR036388">
    <property type="entry name" value="WH-like_DNA-bd_sf"/>
</dbReference>
<dbReference type="PANTHER" id="PTHR38445">
    <property type="entry name" value="HTH-TYPE TRANSCRIPTIONAL REPRESSOR YTRA"/>
    <property type="match status" value="1"/>
</dbReference>
<dbReference type="PROSITE" id="PS50949">
    <property type="entry name" value="HTH_GNTR"/>
    <property type="match status" value="1"/>
</dbReference>
<reference evidence="6 7" key="1">
    <citation type="submission" date="2023-10" db="EMBL/GenBank/DDBJ databases">
        <title>Virgibacillus halophilus 5B73C genome.</title>
        <authorList>
            <person name="Miliotis G."/>
            <person name="Sengupta P."/>
            <person name="Hameed A."/>
            <person name="Chuvochina M."/>
            <person name="Mcdonagh F."/>
            <person name="Simpson A.C."/>
            <person name="Singh N.K."/>
            <person name="Rekha P.D."/>
            <person name="Raman K."/>
            <person name="Hugenholtz P."/>
            <person name="Venkateswaran K."/>
        </authorList>
    </citation>
    <scope>NUCLEOTIDE SEQUENCE [LARGE SCALE GENOMIC DNA]</scope>
    <source>
        <strain evidence="6 7">5B73C</strain>
    </source>
</reference>
<feature type="domain" description="HTH gntR-type" evidence="5">
    <location>
        <begin position="10"/>
        <end position="78"/>
    </location>
</feature>
<evidence type="ECO:0000256" key="1">
    <source>
        <dbReference type="ARBA" id="ARBA00023015"/>
    </source>
</evidence>
<dbReference type="PANTHER" id="PTHR38445:SF6">
    <property type="entry name" value="GNTR-FAMILY TRANSCRIPTIONAL REGULATOR"/>
    <property type="match status" value="1"/>
</dbReference>
<dbReference type="InterPro" id="IPR015940">
    <property type="entry name" value="UBA"/>
</dbReference>
<sequence length="123" mass="14615">MDGFDFNDTQPIYLQIMDRICAEIVRGKRSPADKLPAVREYALEAGVNVNTIQRVYRELESNGIAEMRRGQGTFVTSNEERLIQLREEMRKRYVADFFRQMTEMGFDRTEIIQSVEEERWERE</sequence>
<evidence type="ECO:0000313" key="7">
    <source>
        <dbReference type="Proteomes" id="UP001281447"/>
    </source>
</evidence>
<evidence type="ECO:0000313" key="6">
    <source>
        <dbReference type="EMBL" id="MDY0393125.1"/>
    </source>
</evidence>
<keyword evidence="1" id="KW-0805">Transcription regulation</keyword>
<dbReference type="Gene3D" id="1.10.10.10">
    <property type="entry name" value="Winged helix-like DNA-binding domain superfamily/Winged helix DNA-binding domain"/>
    <property type="match status" value="1"/>
</dbReference>
<organism evidence="6 7">
    <name type="scientific">Tigheibacillus halophilus</name>
    <dbReference type="NCBI Taxonomy" id="361280"/>
    <lineage>
        <taxon>Bacteria</taxon>
        <taxon>Bacillati</taxon>
        <taxon>Bacillota</taxon>
        <taxon>Bacilli</taxon>
        <taxon>Bacillales</taxon>
        <taxon>Bacillaceae</taxon>
        <taxon>Tigheibacillus</taxon>
    </lineage>
</organism>
<evidence type="ECO:0000259" key="5">
    <source>
        <dbReference type="PROSITE" id="PS50949"/>
    </source>
</evidence>
<evidence type="ECO:0000256" key="3">
    <source>
        <dbReference type="ARBA" id="ARBA00023163"/>
    </source>
</evidence>
<keyword evidence="7" id="KW-1185">Reference proteome</keyword>
<dbReference type="SMART" id="SM00345">
    <property type="entry name" value="HTH_GNTR"/>
    <property type="match status" value="1"/>
</dbReference>
<name>A0ABU5C1F6_9BACI</name>
<dbReference type="InterPro" id="IPR000524">
    <property type="entry name" value="Tscrpt_reg_HTH_GntR"/>
</dbReference>
<feature type="domain" description="UBA" evidence="4">
    <location>
        <begin position="84"/>
        <end position="123"/>
    </location>
</feature>
<dbReference type="Pfam" id="PF00392">
    <property type="entry name" value="GntR"/>
    <property type="match status" value="1"/>
</dbReference>
<keyword evidence="3" id="KW-0804">Transcription</keyword>
<proteinExistence type="predicted"/>
<dbReference type="CDD" id="cd07377">
    <property type="entry name" value="WHTH_GntR"/>
    <property type="match status" value="1"/>
</dbReference>
<dbReference type="PROSITE" id="PS50030">
    <property type="entry name" value="UBA"/>
    <property type="match status" value="1"/>
</dbReference>